<evidence type="ECO:0000313" key="4">
    <source>
        <dbReference type="Proteomes" id="UP000284123"/>
    </source>
</evidence>
<proteinExistence type="predicted"/>
<comment type="caution">
    <text evidence="2">The sequence shown here is derived from an EMBL/GenBank/DDBJ whole genome shotgun (WGS) entry which is preliminary data.</text>
</comment>
<evidence type="ECO:0000313" key="2">
    <source>
        <dbReference type="EMBL" id="RND79115.1"/>
    </source>
</evidence>
<accession>A0A422LSJ0</accession>
<gene>
    <name evidence="2" type="ORF">FAM18157_02774</name>
    <name evidence="3" type="ORF">FAM6012_02797</name>
</gene>
<keyword evidence="1" id="KW-1133">Transmembrane helix</keyword>
<dbReference type="Proteomes" id="UP000284716">
    <property type="component" value="Unassembled WGS sequence"/>
</dbReference>
<dbReference type="RefSeq" id="WP_003597008.1">
    <property type="nucleotide sequence ID" value="NZ_AQVS01000044.1"/>
</dbReference>
<keyword evidence="1" id="KW-0812">Transmembrane</keyword>
<protein>
    <submittedName>
        <fullName evidence="2">Uncharacterized protein</fullName>
    </submittedName>
</protein>
<evidence type="ECO:0000313" key="5">
    <source>
        <dbReference type="Proteomes" id="UP000284716"/>
    </source>
</evidence>
<dbReference type="AlphaFoldDB" id="A0A422LSJ0"/>
<dbReference type="Proteomes" id="UP000284123">
    <property type="component" value="Unassembled WGS sequence"/>
</dbReference>
<name>A0A422LSJ0_LACPA</name>
<reference evidence="4 5" key="1">
    <citation type="journal article" date="2018" name="Front. Microbiol.">
        <title>Conversion of Methionine to Cysteine in Lactobacillus paracasei Depends on the Highly Mobile cysK-ctl-cysE Gene Cluster.</title>
        <authorList>
            <person name="Wuthrich D."/>
            <person name="Irmler S."/>
            <person name="Berthoud H."/>
            <person name="Guggenbuhl B."/>
            <person name="Eugster E."/>
            <person name="Bruggmann R."/>
        </authorList>
    </citation>
    <scope>NUCLEOTIDE SEQUENCE [LARGE SCALE GENOMIC DNA]</scope>
    <source>
        <strain evidence="2 5">FAM18157</strain>
        <strain evidence="3 4">FAM6012</strain>
    </source>
</reference>
<feature type="transmembrane region" description="Helical" evidence="1">
    <location>
        <begin position="33"/>
        <end position="50"/>
    </location>
</feature>
<dbReference type="EMBL" id="LKGI01000098">
    <property type="protein sequence ID" value="RNE26662.1"/>
    <property type="molecule type" value="Genomic_DNA"/>
</dbReference>
<keyword evidence="1" id="KW-0472">Membrane</keyword>
<feature type="transmembrane region" description="Helical" evidence="1">
    <location>
        <begin position="7"/>
        <end position="27"/>
    </location>
</feature>
<sequence length="62" mass="7292">MKYWRNFFLTFGVVLVLALAYVVSVWLKMPFRWWIFVGGAIGVLIADYGFGKRRKKHKHSAD</sequence>
<evidence type="ECO:0000313" key="3">
    <source>
        <dbReference type="EMBL" id="RNE26662.1"/>
    </source>
</evidence>
<evidence type="ECO:0000256" key="1">
    <source>
        <dbReference type="SAM" id="Phobius"/>
    </source>
</evidence>
<organism evidence="2 5">
    <name type="scientific">Lacticaseibacillus paracasei</name>
    <name type="common">Lactobacillus paracasei</name>
    <dbReference type="NCBI Taxonomy" id="1597"/>
    <lineage>
        <taxon>Bacteria</taxon>
        <taxon>Bacillati</taxon>
        <taxon>Bacillota</taxon>
        <taxon>Bacilli</taxon>
        <taxon>Lactobacillales</taxon>
        <taxon>Lactobacillaceae</taxon>
        <taxon>Lacticaseibacillus</taxon>
    </lineage>
</organism>
<dbReference type="EMBL" id="LKFS01000103">
    <property type="protein sequence ID" value="RND79115.1"/>
    <property type="molecule type" value="Genomic_DNA"/>
</dbReference>